<dbReference type="UniPathway" id="UPA00056">
    <property type="reaction ID" value="UER00095"/>
</dbReference>
<dbReference type="KEGG" id="trz:GWP43_02100"/>
<feature type="site" description="Transition state stabilizer" evidence="7">
    <location>
        <position position="35"/>
    </location>
</feature>
<protein>
    <recommendedName>
        <fullName evidence="3 7">2-C-methyl-D-erythritol 2,4-cyclodiphosphate synthase</fullName>
        <shortName evidence="7">MECDP-synthase</shortName>
        <shortName evidence="7">MECPP-synthase</shortName>
        <shortName evidence="7">MECPS</shortName>
        <ecNumber evidence="3 7">4.6.1.12</ecNumber>
    </recommendedName>
</protein>
<feature type="binding site" evidence="7">
    <location>
        <position position="9"/>
    </location>
    <ligand>
        <name>a divalent metal cation</name>
        <dbReference type="ChEBI" id="CHEBI:60240"/>
    </ligand>
</feature>
<dbReference type="InterPro" id="IPR020555">
    <property type="entry name" value="MECDP_synthase_CS"/>
</dbReference>
<dbReference type="SUPFAM" id="SSF69765">
    <property type="entry name" value="IpsF-like"/>
    <property type="match status" value="1"/>
</dbReference>
<feature type="binding site" evidence="7">
    <location>
        <begin position="9"/>
        <end position="11"/>
    </location>
    <ligand>
        <name>4-CDP-2-C-methyl-D-erythritol 2-phosphate</name>
        <dbReference type="ChEBI" id="CHEBI:57919"/>
    </ligand>
</feature>
<comment type="pathway">
    <text evidence="2 7">Isoprenoid biosynthesis; isopentenyl diphosphate biosynthesis via DXP pathway; isopentenyl diphosphate from 1-deoxy-D-xylulose 5-phosphate: step 4/6.</text>
</comment>
<dbReference type="RefSeq" id="WP_162662324.1">
    <property type="nucleotide sequence ID" value="NZ_CP048020.1"/>
</dbReference>
<feature type="site" description="Transition state stabilizer" evidence="7">
    <location>
        <position position="134"/>
    </location>
</feature>
<feature type="binding site" evidence="7">
    <location>
        <position position="43"/>
    </location>
    <ligand>
        <name>a divalent metal cation</name>
        <dbReference type="ChEBI" id="CHEBI:60240"/>
    </ligand>
</feature>
<dbReference type="GO" id="GO:0016114">
    <property type="term" value="P:terpenoid biosynthetic process"/>
    <property type="evidence" value="ECO:0007669"/>
    <property type="project" value="InterPro"/>
</dbReference>
<evidence type="ECO:0000259" key="9">
    <source>
        <dbReference type="Pfam" id="PF02542"/>
    </source>
</evidence>
<evidence type="ECO:0000256" key="3">
    <source>
        <dbReference type="ARBA" id="ARBA00012579"/>
    </source>
</evidence>
<sequence>MIRIGLGYDLHTLVEGRPLILGGVHIPFGKGEAGHSDGDVLLHALADSLLGAACLGDIGELFPPNDPQWKNADSRMLLKTVWERILTAGWQLENADCVIAIQKPKILPYREAIRRSIAEILSVEIDQIFVKAKTGEGVGIIGSGTAAAVWCTCLLSR</sequence>
<dbReference type="HAMAP" id="MF_00107">
    <property type="entry name" value="IspF"/>
    <property type="match status" value="1"/>
</dbReference>
<dbReference type="Pfam" id="PF02542">
    <property type="entry name" value="YgbB"/>
    <property type="match status" value="1"/>
</dbReference>
<dbReference type="EC" id="4.6.1.12" evidence="3 7"/>
<dbReference type="InterPro" id="IPR003526">
    <property type="entry name" value="MECDP_synthase"/>
</dbReference>
<evidence type="ECO:0000256" key="1">
    <source>
        <dbReference type="ARBA" id="ARBA00000200"/>
    </source>
</evidence>
<keyword evidence="4 7" id="KW-0479">Metal-binding</keyword>
<evidence type="ECO:0000256" key="6">
    <source>
        <dbReference type="ARBA" id="ARBA00023239"/>
    </source>
</evidence>
<comment type="caution">
    <text evidence="7">Lacks conserved residue(s) required for the propagation of feature annotation.</text>
</comment>
<evidence type="ECO:0000313" key="11">
    <source>
        <dbReference type="Proteomes" id="UP000464374"/>
    </source>
</evidence>
<dbReference type="AlphaFoldDB" id="A0A6P1XZC7"/>
<keyword evidence="6 7" id="KW-0456">Lyase</keyword>
<dbReference type="PANTHER" id="PTHR43181:SF1">
    <property type="entry name" value="2-C-METHYL-D-ERYTHRITOL 2,4-CYCLODIPHOSPHATE SYNTHASE, CHLOROPLASTIC"/>
    <property type="match status" value="1"/>
</dbReference>
<comment type="similarity">
    <text evidence="7 8">Belongs to the IspF family.</text>
</comment>
<evidence type="ECO:0000256" key="7">
    <source>
        <dbReference type="HAMAP-Rule" id="MF_00107"/>
    </source>
</evidence>
<reference evidence="10 11" key="1">
    <citation type="submission" date="2020-01" db="EMBL/GenBank/DDBJ databases">
        <title>Complete genome sequence of a human oral phylogroup 1 Treponema sp. strain ATCC 700766, originally isolated from periodontitis dental plaque.</title>
        <authorList>
            <person name="Chan Y."/>
            <person name="Huo Y.-B."/>
            <person name="Yu X.-L."/>
            <person name="Zeng H."/>
            <person name="Leung W.-K."/>
            <person name="Watt R.M."/>
        </authorList>
    </citation>
    <scope>NUCLEOTIDE SEQUENCE [LARGE SCALE GENOMIC DNA]</scope>
    <source>
        <strain evidence="10 11">OMZ 804</strain>
    </source>
</reference>
<evidence type="ECO:0000256" key="5">
    <source>
        <dbReference type="ARBA" id="ARBA00023229"/>
    </source>
</evidence>
<feature type="binding site" evidence="7">
    <location>
        <position position="11"/>
    </location>
    <ligand>
        <name>a divalent metal cation</name>
        <dbReference type="ChEBI" id="CHEBI:60240"/>
    </ligand>
</feature>
<gene>
    <name evidence="7" type="primary">ispF</name>
    <name evidence="10" type="ORF">GWP43_02100</name>
</gene>
<dbReference type="Proteomes" id="UP000464374">
    <property type="component" value="Chromosome"/>
</dbReference>
<dbReference type="GO" id="GO:0046872">
    <property type="term" value="F:metal ion binding"/>
    <property type="evidence" value="ECO:0007669"/>
    <property type="project" value="UniProtKB-KW"/>
</dbReference>
<comment type="cofactor">
    <cofactor evidence="7">
        <name>a divalent metal cation</name>
        <dbReference type="ChEBI" id="CHEBI:60240"/>
    </cofactor>
    <text evidence="7">Binds 1 divalent metal cation per subunit.</text>
</comment>
<comment type="catalytic activity">
    <reaction evidence="1 7 8">
        <text>4-CDP-2-C-methyl-D-erythritol 2-phosphate = 2-C-methyl-D-erythritol 2,4-cyclic diphosphate + CMP</text>
        <dbReference type="Rhea" id="RHEA:23864"/>
        <dbReference type="ChEBI" id="CHEBI:57919"/>
        <dbReference type="ChEBI" id="CHEBI:58483"/>
        <dbReference type="ChEBI" id="CHEBI:60377"/>
        <dbReference type="EC" id="4.6.1.12"/>
    </reaction>
</comment>
<accession>A0A6P1XZC7</accession>
<proteinExistence type="inferred from homology"/>
<dbReference type="Gene3D" id="3.30.1330.50">
    <property type="entry name" value="2-C-methyl-D-erythritol 2,4-cyclodiphosphate synthase"/>
    <property type="match status" value="1"/>
</dbReference>
<comment type="function">
    <text evidence="7">Involved in the biosynthesis of isopentenyl diphosphate (IPP) and dimethylallyl diphosphate (DMAPP), two major building blocks of isoprenoid compounds. Catalyzes the conversion of 4-diphosphocytidyl-2-C-methyl-D-erythritol 2-phosphate (CDP-ME2P) to 2-C-methyl-D-erythritol 2,4-cyclodiphosphate (ME-CPP) with a corresponding release of cytidine 5-monophosphate (CMP).</text>
</comment>
<name>A0A6P1XZC7_9SPIR</name>
<evidence type="ECO:0000313" key="10">
    <source>
        <dbReference type="EMBL" id="QHX42439.1"/>
    </source>
</evidence>
<dbReference type="PROSITE" id="PS01350">
    <property type="entry name" value="ISPF"/>
    <property type="match status" value="1"/>
</dbReference>
<dbReference type="NCBIfam" id="TIGR00151">
    <property type="entry name" value="ispF"/>
    <property type="match status" value="1"/>
</dbReference>
<dbReference type="PANTHER" id="PTHR43181">
    <property type="entry name" value="2-C-METHYL-D-ERYTHRITOL 2,4-CYCLODIPHOSPHATE SYNTHASE, CHLOROPLASTIC"/>
    <property type="match status" value="1"/>
</dbReference>
<evidence type="ECO:0000256" key="8">
    <source>
        <dbReference type="RuleBase" id="RU004395"/>
    </source>
</evidence>
<evidence type="ECO:0000256" key="4">
    <source>
        <dbReference type="ARBA" id="ARBA00022723"/>
    </source>
</evidence>
<feature type="binding site" evidence="7">
    <location>
        <begin position="57"/>
        <end position="59"/>
    </location>
    <ligand>
        <name>4-CDP-2-C-methyl-D-erythritol 2-phosphate</name>
        <dbReference type="ChEBI" id="CHEBI:57919"/>
    </ligand>
</feature>
<feature type="binding site" evidence="7">
    <location>
        <begin position="35"/>
        <end position="36"/>
    </location>
    <ligand>
        <name>4-CDP-2-C-methyl-D-erythritol 2-phosphate</name>
        <dbReference type="ChEBI" id="CHEBI:57919"/>
    </ligand>
</feature>
<dbReference type="GO" id="GO:0008685">
    <property type="term" value="F:2-C-methyl-D-erythritol 2,4-cyclodiphosphate synthase activity"/>
    <property type="evidence" value="ECO:0007669"/>
    <property type="project" value="UniProtKB-UniRule"/>
</dbReference>
<dbReference type="EMBL" id="CP048020">
    <property type="protein sequence ID" value="QHX42439.1"/>
    <property type="molecule type" value="Genomic_DNA"/>
</dbReference>
<dbReference type="GO" id="GO:0019288">
    <property type="term" value="P:isopentenyl diphosphate biosynthetic process, methylerythritol 4-phosphate pathway"/>
    <property type="evidence" value="ECO:0007669"/>
    <property type="project" value="UniProtKB-UniRule"/>
</dbReference>
<comment type="subunit">
    <text evidence="7">Homotrimer.</text>
</comment>
<evidence type="ECO:0000256" key="2">
    <source>
        <dbReference type="ARBA" id="ARBA00004709"/>
    </source>
</evidence>
<organism evidence="10 11">
    <name type="scientific">Treponema vincentii</name>
    <dbReference type="NCBI Taxonomy" id="69710"/>
    <lineage>
        <taxon>Bacteria</taxon>
        <taxon>Pseudomonadati</taxon>
        <taxon>Spirochaetota</taxon>
        <taxon>Spirochaetia</taxon>
        <taxon>Spirochaetales</taxon>
        <taxon>Treponemataceae</taxon>
        <taxon>Treponema</taxon>
    </lineage>
</organism>
<keyword evidence="5 7" id="KW-0414">Isoprene biosynthesis</keyword>
<dbReference type="InterPro" id="IPR036571">
    <property type="entry name" value="MECDP_synthase_sf"/>
</dbReference>
<feature type="domain" description="2-C-methyl-D-erythritol 2,4-cyclodiphosphate synthase" evidence="9">
    <location>
        <begin position="2"/>
        <end position="155"/>
    </location>
</feature>
<dbReference type="CDD" id="cd00554">
    <property type="entry name" value="MECDP_synthase"/>
    <property type="match status" value="1"/>
</dbReference>